<dbReference type="InterPro" id="IPR031545">
    <property type="entry name" value="SRP72_TPR-like"/>
</dbReference>
<feature type="compositionally biased region" description="Basic residues" evidence="10">
    <location>
        <begin position="646"/>
        <end position="657"/>
    </location>
</feature>
<sequence length="657" mass="70593">MASTATLANLLRQGTIDDHDELLKAANATLKTSMSDLEAHHVKVVALLKLDRFEEAIHALEAGGDTLKERAKLEHAYALYKTGKPEEAARIAGSSNDRGSKHVEAQARYRSEDFKRAAELYSSLSNEHGQVSNEDVDLRINSSAVDAQLEWSHSGHLAKSKKPGRQDLEAFETAYNAACGCIARGELGQAEVLLKRSKDLCDALDDLSEDEKRAELLPITVQQVYVLTCLGRTEEAEKLGDAINKTEISDATSRTIAQVNSLANSSLDNPFILQRHLQTSSQIPESDKPFAFQKSALQQNSQGVALSAQKYDGTARSSHAVIKAHPAPTLDGFTNTTSVLNFAAQARNKSGKEALKIVLPELEKRPKDVGLILIVVQLYVLAGNKDTATSLLERFLEGLSNAATPADQDVRHAPGLVATMVSLYSSRGQTSRVRGELSRAASYWREKLKSSPSELTPSVASLLKAAGGALLGSSSEEDWALAQAIFNDLGSHDTSDPYIAAGVIASSSSDISQLQLSTLTPVDRLTSSISVTDLENAGIARPPKAPTATSTASKRAAEPVKTERKAKKPKPSKLPKDYDETKKPDPERWLPLRDRSGYRPKGKKGKQRSNMLAQGAVEEISRPGTPGTPVEKQAGGGGGGGGGKQAQKKKKGKGNKW</sequence>
<dbReference type="GO" id="GO:0043022">
    <property type="term" value="F:ribosome binding"/>
    <property type="evidence" value="ECO:0007669"/>
    <property type="project" value="TreeGrafter"/>
</dbReference>
<comment type="caution">
    <text evidence="12">The sequence shown here is derived from an EMBL/GenBank/DDBJ whole genome shotgun (WGS) entry which is preliminary data.</text>
</comment>
<comment type="function">
    <text evidence="9">Component of the signal recognition particle (SRP) complex, a ribonucleoprotein complex that mediates the cotranslational targeting of secretory and membrane proteins to the endoplasmic reticulum (ER).</text>
</comment>
<evidence type="ECO:0000256" key="7">
    <source>
        <dbReference type="ARBA" id="ARBA00023135"/>
    </source>
</evidence>
<accession>A0A9P4J1G0</accession>
<dbReference type="PIRSF" id="PIRSF038922">
    <property type="entry name" value="SRP72"/>
    <property type="match status" value="1"/>
</dbReference>
<comment type="subcellular location">
    <subcellularLocation>
        <location evidence="2 9">Cytoplasm</location>
    </subcellularLocation>
    <subcellularLocation>
        <location evidence="1">Endoplasmic reticulum</location>
    </subcellularLocation>
</comment>
<dbReference type="InterPro" id="IPR026270">
    <property type="entry name" value="SRP72"/>
</dbReference>
<dbReference type="Proteomes" id="UP000799439">
    <property type="component" value="Unassembled WGS sequence"/>
</dbReference>
<feature type="domain" description="Signal recognition particle SRP72 subunit RNA-binding" evidence="11">
    <location>
        <begin position="549"/>
        <end position="600"/>
    </location>
</feature>
<feature type="compositionally biased region" description="Basic and acidic residues" evidence="10">
    <location>
        <begin position="574"/>
        <end position="597"/>
    </location>
</feature>
<comment type="similarity">
    <text evidence="3 9">Belongs to the SRP72 family.</text>
</comment>
<dbReference type="FunFam" id="1.25.40.10:FF:000512">
    <property type="entry name" value="Signal recognition particle subunit SRP72"/>
    <property type="match status" value="1"/>
</dbReference>
<keyword evidence="13" id="KW-1185">Reference proteome</keyword>
<dbReference type="InterPro" id="IPR011990">
    <property type="entry name" value="TPR-like_helical_dom_sf"/>
</dbReference>
<dbReference type="AlphaFoldDB" id="A0A9P4J1G0"/>
<dbReference type="InterPro" id="IPR013699">
    <property type="entry name" value="Signal_recog_part_SRP72_RNA-bd"/>
</dbReference>
<evidence type="ECO:0000259" key="11">
    <source>
        <dbReference type="Pfam" id="PF08492"/>
    </source>
</evidence>
<dbReference type="SUPFAM" id="SSF48452">
    <property type="entry name" value="TPR-like"/>
    <property type="match status" value="1"/>
</dbReference>
<dbReference type="GO" id="GO:0005786">
    <property type="term" value="C:signal recognition particle, endoplasmic reticulum targeting"/>
    <property type="evidence" value="ECO:0007669"/>
    <property type="project" value="UniProtKB-UniRule"/>
</dbReference>
<protein>
    <recommendedName>
        <fullName evidence="4 9">Signal recognition particle subunit SRP72</fullName>
    </recommendedName>
</protein>
<evidence type="ECO:0000313" key="12">
    <source>
        <dbReference type="EMBL" id="KAF2150664.1"/>
    </source>
</evidence>
<dbReference type="Pfam" id="PF08492">
    <property type="entry name" value="SRP72"/>
    <property type="match status" value="1"/>
</dbReference>
<evidence type="ECO:0000256" key="4">
    <source>
        <dbReference type="ARBA" id="ARBA00018350"/>
    </source>
</evidence>
<evidence type="ECO:0000256" key="10">
    <source>
        <dbReference type="SAM" id="MobiDB-lite"/>
    </source>
</evidence>
<keyword evidence="5 9" id="KW-0963">Cytoplasm</keyword>
<evidence type="ECO:0000256" key="3">
    <source>
        <dbReference type="ARBA" id="ARBA00007676"/>
    </source>
</evidence>
<dbReference type="GO" id="GO:0006614">
    <property type="term" value="P:SRP-dependent cotranslational protein targeting to membrane"/>
    <property type="evidence" value="ECO:0007669"/>
    <property type="project" value="UniProtKB-UniRule"/>
</dbReference>
<dbReference type="GO" id="GO:0008312">
    <property type="term" value="F:7S RNA binding"/>
    <property type="evidence" value="ECO:0007669"/>
    <property type="project" value="InterPro"/>
</dbReference>
<feature type="region of interest" description="Disordered" evidence="10">
    <location>
        <begin position="536"/>
        <end position="657"/>
    </location>
</feature>
<keyword evidence="7 9" id="KW-0733">Signal recognition particle</keyword>
<dbReference type="EMBL" id="ML996089">
    <property type="protein sequence ID" value="KAF2150664.1"/>
    <property type="molecule type" value="Genomic_DNA"/>
</dbReference>
<feature type="compositionally biased region" description="Basic residues" evidence="10">
    <location>
        <begin position="564"/>
        <end position="573"/>
    </location>
</feature>
<name>A0A9P4J1G0_9PEZI</name>
<evidence type="ECO:0000256" key="8">
    <source>
        <dbReference type="ARBA" id="ARBA00023274"/>
    </source>
</evidence>
<evidence type="ECO:0000313" key="13">
    <source>
        <dbReference type="Proteomes" id="UP000799439"/>
    </source>
</evidence>
<organism evidence="12 13">
    <name type="scientific">Myriangium duriaei CBS 260.36</name>
    <dbReference type="NCBI Taxonomy" id="1168546"/>
    <lineage>
        <taxon>Eukaryota</taxon>
        <taxon>Fungi</taxon>
        <taxon>Dikarya</taxon>
        <taxon>Ascomycota</taxon>
        <taxon>Pezizomycotina</taxon>
        <taxon>Dothideomycetes</taxon>
        <taxon>Dothideomycetidae</taxon>
        <taxon>Myriangiales</taxon>
        <taxon>Myriangiaceae</taxon>
        <taxon>Myriangium</taxon>
    </lineage>
</organism>
<evidence type="ECO:0000256" key="5">
    <source>
        <dbReference type="ARBA" id="ARBA00022490"/>
    </source>
</evidence>
<reference evidence="12" key="1">
    <citation type="journal article" date="2020" name="Stud. Mycol.">
        <title>101 Dothideomycetes genomes: a test case for predicting lifestyles and emergence of pathogens.</title>
        <authorList>
            <person name="Haridas S."/>
            <person name="Albert R."/>
            <person name="Binder M."/>
            <person name="Bloem J."/>
            <person name="Labutti K."/>
            <person name="Salamov A."/>
            <person name="Andreopoulos B."/>
            <person name="Baker S."/>
            <person name="Barry K."/>
            <person name="Bills G."/>
            <person name="Bluhm B."/>
            <person name="Cannon C."/>
            <person name="Castanera R."/>
            <person name="Culley D."/>
            <person name="Daum C."/>
            <person name="Ezra D."/>
            <person name="Gonzalez J."/>
            <person name="Henrissat B."/>
            <person name="Kuo A."/>
            <person name="Liang C."/>
            <person name="Lipzen A."/>
            <person name="Lutzoni F."/>
            <person name="Magnuson J."/>
            <person name="Mondo S."/>
            <person name="Nolan M."/>
            <person name="Ohm R."/>
            <person name="Pangilinan J."/>
            <person name="Park H.-J."/>
            <person name="Ramirez L."/>
            <person name="Alfaro M."/>
            <person name="Sun H."/>
            <person name="Tritt A."/>
            <person name="Yoshinaga Y."/>
            <person name="Zwiers L.-H."/>
            <person name="Turgeon B."/>
            <person name="Goodwin S."/>
            <person name="Spatafora J."/>
            <person name="Crous P."/>
            <person name="Grigoriev I."/>
        </authorList>
    </citation>
    <scope>NUCLEOTIDE SEQUENCE</scope>
    <source>
        <strain evidence="12">CBS 260.36</strain>
    </source>
</reference>
<evidence type="ECO:0000256" key="1">
    <source>
        <dbReference type="ARBA" id="ARBA00004240"/>
    </source>
</evidence>
<dbReference type="OrthoDB" id="5421607at2759"/>
<proteinExistence type="inferred from homology"/>
<dbReference type="PANTHER" id="PTHR14094">
    <property type="entry name" value="SIGNAL RECOGNITION PARTICLE 72"/>
    <property type="match status" value="1"/>
</dbReference>
<dbReference type="GO" id="GO:0005783">
    <property type="term" value="C:endoplasmic reticulum"/>
    <property type="evidence" value="ECO:0007669"/>
    <property type="project" value="UniProtKB-SubCell"/>
</dbReference>
<gene>
    <name evidence="12" type="ORF">K461DRAFT_259172</name>
</gene>
<evidence type="ECO:0000256" key="6">
    <source>
        <dbReference type="ARBA" id="ARBA00022824"/>
    </source>
</evidence>
<keyword evidence="8 9" id="KW-0687">Ribonucleoprotein</keyword>
<evidence type="ECO:0000256" key="9">
    <source>
        <dbReference type="PIRNR" id="PIRNR038922"/>
    </source>
</evidence>
<dbReference type="Gene3D" id="1.25.40.10">
    <property type="entry name" value="Tetratricopeptide repeat domain"/>
    <property type="match status" value="1"/>
</dbReference>
<feature type="compositionally biased region" description="Basic residues" evidence="10">
    <location>
        <begin position="598"/>
        <end position="607"/>
    </location>
</feature>
<evidence type="ECO:0000256" key="2">
    <source>
        <dbReference type="ARBA" id="ARBA00004496"/>
    </source>
</evidence>
<feature type="compositionally biased region" description="Gly residues" evidence="10">
    <location>
        <begin position="634"/>
        <end position="644"/>
    </location>
</feature>
<dbReference type="PANTHER" id="PTHR14094:SF9">
    <property type="entry name" value="SIGNAL RECOGNITION PARTICLE SUBUNIT SRP72"/>
    <property type="match status" value="1"/>
</dbReference>
<dbReference type="Pfam" id="PF17004">
    <property type="entry name" value="SRP_TPR_like"/>
    <property type="match status" value="1"/>
</dbReference>
<keyword evidence="6" id="KW-0256">Endoplasmic reticulum</keyword>